<feature type="region of interest" description="Disordered" evidence="1">
    <location>
        <begin position="1"/>
        <end position="20"/>
    </location>
</feature>
<organism evidence="2 3">
    <name type="scientific">Celeribacter halophilus</name>
    <dbReference type="NCBI Taxonomy" id="576117"/>
    <lineage>
        <taxon>Bacteria</taxon>
        <taxon>Pseudomonadati</taxon>
        <taxon>Pseudomonadota</taxon>
        <taxon>Alphaproteobacteria</taxon>
        <taxon>Rhodobacterales</taxon>
        <taxon>Roseobacteraceae</taxon>
        <taxon>Celeribacter</taxon>
    </lineage>
</organism>
<sequence length="47" mass="4993">MSAFAQSPPDQAGNGFSAMPARLGTGPEWQIIHLISAQVLAIRRRSG</sequence>
<reference evidence="2" key="1">
    <citation type="submission" date="2023-07" db="EMBL/GenBank/DDBJ databases">
        <title>Genome content predicts the carbon catabolic preferences of heterotrophic bacteria.</title>
        <authorList>
            <person name="Gralka M."/>
        </authorList>
    </citation>
    <scope>NUCLEOTIDE SEQUENCE</scope>
    <source>
        <strain evidence="2">I2M02</strain>
    </source>
</reference>
<evidence type="ECO:0000313" key="3">
    <source>
        <dbReference type="Proteomes" id="UP001169823"/>
    </source>
</evidence>
<evidence type="ECO:0000256" key="1">
    <source>
        <dbReference type="SAM" id="MobiDB-lite"/>
    </source>
</evidence>
<comment type="caution">
    <text evidence="2">The sequence shown here is derived from an EMBL/GenBank/DDBJ whole genome shotgun (WGS) entry which is preliminary data.</text>
</comment>
<protein>
    <submittedName>
        <fullName evidence="2">Uncharacterized protein</fullName>
    </submittedName>
</protein>
<dbReference type="Proteomes" id="UP001169823">
    <property type="component" value="Unassembled WGS sequence"/>
</dbReference>
<dbReference type="EMBL" id="JAUOPJ010000001">
    <property type="protein sequence ID" value="MDO6455691.1"/>
    <property type="molecule type" value="Genomic_DNA"/>
</dbReference>
<dbReference type="RefSeq" id="WP_216045316.1">
    <property type="nucleotide sequence ID" value="NZ_JAHKPE010000031.1"/>
</dbReference>
<dbReference type="AlphaFoldDB" id="A0AAW7XN75"/>
<accession>A0AAW7XN75</accession>
<proteinExistence type="predicted"/>
<name>A0AAW7XN75_9RHOB</name>
<evidence type="ECO:0000313" key="2">
    <source>
        <dbReference type="EMBL" id="MDO6455691.1"/>
    </source>
</evidence>
<gene>
    <name evidence="2" type="ORF">Q4494_01250</name>
</gene>